<dbReference type="EMBL" id="BARU01011548">
    <property type="protein sequence ID" value="GAH31655.1"/>
    <property type="molecule type" value="Genomic_DNA"/>
</dbReference>
<name>X1FGK5_9ZZZZ</name>
<protein>
    <recommendedName>
        <fullName evidence="2">Dinitrogenase iron-molybdenum cofactor biosynthesis domain-containing protein</fullName>
    </recommendedName>
</protein>
<dbReference type="SUPFAM" id="SSF53146">
    <property type="entry name" value="Nitrogenase accessory factor-like"/>
    <property type="match status" value="1"/>
</dbReference>
<organism evidence="1">
    <name type="scientific">marine sediment metagenome</name>
    <dbReference type="NCBI Taxonomy" id="412755"/>
    <lineage>
        <taxon>unclassified sequences</taxon>
        <taxon>metagenomes</taxon>
        <taxon>ecological metagenomes</taxon>
    </lineage>
</organism>
<gene>
    <name evidence="1" type="ORF">S03H2_21639</name>
</gene>
<evidence type="ECO:0000313" key="1">
    <source>
        <dbReference type="EMBL" id="GAH31655.1"/>
    </source>
</evidence>
<proteinExistence type="predicted"/>
<sequence length="30" mass="3509">MKYAIPIIDKNNRSSLVGEHFGRVPFYGIW</sequence>
<accession>X1FGK5</accession>
<reference evidence="1" key="1">
    <citation type="journal article" date="2014" name="Front. Microbiol.">
        <title>High frequency of phylogenetically diverse reductive dehalogenase-homologous genes in deep subseafloor sedimentary metagenomes.</title>
        <authorList>
            <person name="Kawai M."/>
            <person name="Futagami T."/>
            <person name="Toyoda A."/>
            <person name="Takaki Y."/>
            <person name="Nishi S."/>
            <person name="Hori S."/>
            <person name="Arai W."/>
            <person name="Tsubouchi T."/>
            <person name="Morono Y."/>
            <person name="Uchiyama I."/>
            <person name="Ito T."/>
            <person name="Fujiyama A."/>
            <person name="Inagaki F."/>
            <person name="Takami H."/>
        </authorList>
    </citation>
    <scope>NUCLEOTIDE SEQUENCE</scope>
    <source>
        <strain evidence="1">Expedition CK06-06</strain>
    </source>
</reference>
<dbReference type="AlphaFoldDB" id="X1FGK5"/>
<evidence type="ECO:0008006" key="2">
    <source>
        <dbReference type="Google" id="ProtNLM"/>
    </source>
</evidence>
<comment type="caution">
    <text evidence="1">The sequence shown here is derived from an EMBL/GenBank/DDBJ whole genome shotgun (WGS) entry which is preliminary data.</text>
</comment>
<dbReference type="InterPro" id="IPR036105">
    <property type="entry name" value="DiNase_FeMo-co_biosyn_sf"/>
</dbReference>
<feature type="non-terminal residue" evidence="1">
    <location>
        <position position="30"/>
    </location>
</feature>